<accession>A0A409YXV7</accession>
<dbReference type="InParanoid" id="A0A409YXV7"/>
<name>A0A409YXV7_9AGAR</name>
<dbReference type="InterPro" id="IPR032675">
    <property type="entry name" value="LRR_dom_sf"/>
</dbReference>
<evidence type="ECO:0000313" key="2">
    <source>
        <dbReference type="Proteomes" id="UP000284842"/>
    </source>
</evidence>
<dbReference type="EMBL" id="NHTK01000317">
    <property type="protein sequence ID" value="PPR07856.1"/>
    <property type="molecule type" value="Genomic_DNA"/>
</dbReference>
<dbReference type="Proteomes" id="UP000284842">
    <property type="component" value="Unassembled WGS sequence"/>
</dbReference>
<evidence type="ECO:0000313" key="1">
    <source>
        <dbReference type="EMBL" id="PPR07856.1"/>
    </source>
</evidence>
<organism evidence="1 2">
    <name type="scientific">Panaeolus cyanescens</name>
    <dbReference type="NCBI Taxonomy" id="181874"/>
    <lineage>
        <taxon>Eukaryota</taxon>
        <taxon>Fungi</taxon>
        <taxon>Dikarya</taxon>
        <taxon>Basidiomycota</taxon>
        <taxon>Agaricomycotina</taxon>
        <taxon>Agaricomycetes</taxon>
        <taxon>Agaricomycetidae</taxon>
        <taxon>Agaricales</taxon>
        <taxon>Agaricineae</taxon>
        <taxon>Galeropsidaceae</taxon>
        <taxon>Panaeolus</taxon>
    </lineage>
</organism>
<dbReference type="SUPFAM" id="SSF52047">
    <property type="entry name" value="RNI-like"/>
    <property type="match status" value="1"/>
</dbReference>
<sequence length="548" mass="63221">MAQLHLDILYEIVNQLHHFNYTDRQNILFKLSILSKSINDTLRPIMFSEVKWPHPEKHGDTSLLFFPEVVRPYVKIFHLDWPDHWADANPPMWGKLLSWGPYVPFPLDQLQAGLRDMPNIHTFEIVAPFCPTRKVMTAIMNIPGLRNLRIVDTALDDGINFSIPPHFQLQSFTHVPVLEALRIGEGPHLAKFHDVAYWNRPYRREHGQYPRRGLTRRILTQMHLTTLTYLHVSVTDFKPNILDMDDPFSGTGLDFPNLQTLILTGSFAPPIRQVNLSAFIQRMPKLKDLRLLMAPPHTAPSTAGASQPFGMLSNGEPMNHFDAQVFEKIKSFATSNAVVLTDLIRHYSELERLVVTAIITHPRKPIAPSKEDLEQVLTDLQASGAGSKLKFLRLITEDLLDDKFFQRISAICPSLEFLEVEMCGYRDGDGFEWTEYSDIFSTLSKLKELRIAAPFAGNDDPELDDPEILDLYLRSDRTDFASFLATRLPLLQRVGFEYRKQMGDSHKYEDRWMDFDIIRLVDGSVRLVEAAETWYVFPEVWKYERLFN</sequence>
<comment type="caution">
    <text evidence="1">The sequence shown here is derived from an EMBL/GenBank/DDBJ whole genome shotgun (WGS) entry which is preliminary data.</text>
</comment>
<dbReference type="Gene3D" id="3.80.10.10">
    <property type="entry name" value="Ribonuclease Inhibitor"/>
    <property type="match status" value="1"/>
</dbReference>
<keyword evidence="2" id="KW-1185">Reference proteome</keyword>
<gene>
    <name evidence="1" type="ORF">CVT24_005593</name>
</gene>
<proteinExistence type="predicted"/>
<dbReference type="STRING" id="181874.A0A409YXV7"/>
<dbReference type="OrthoDB" id="2747524at2759"/>
<protein>
    <submittedName>
        <fullName evidence="1">Uncharacterized protein</fullName>
    </submittedName>
</protein>
<reference evidence="1 2" key="1">
    <citation type="journal article" date="2018" name="Evol. Lett.">
        <title>Horizontal gene cluster transfer increased hallucinogenic mushroom diversity.</title>
        <authorList>
            <person name="Reynolds H.T."/>
            <person name="Vijayakumar V."/>
            <person name="Gluck-Thaler E."/>
            <person name="Korotkin H.B."/>
            <person name="Matheny P.B."/>
            <person name="Slot J.C."/>
        </authorList>
    </citation>
    <scope>NUCLEOTIDE SEQUENCE [LARGE SCALE GENOMIC DNA]</scope>
    <source>
        <strain evidence="1 2">2629</strain>
    </source>
</reference>
<dbReference type="AlphaFoldDB" id="A0A409YXV7"/>